<dbReference type="SMART" id="SM00414">
    <property type="entry name" value="H2A"/>
    <property type="match status" value="1"/>
</dbReference>
<proteinExistence type="inferred from homology"/>
<dbReference type="Gene3D" id="1.10.20.10">
    <property type="entry name" value="Histone, subunit A"/>
    <property type="match status" value="1"/>
</dbReference>
<dbReference type="Pfam" id="PF00270">
    <property type="entry name" value="DEAD"/>
    <property type="match status" value="1"/>
</dbReference>
<dbReference type="InterPro" id="IPR032458">
    <property type="entry name" value="Histone_H2A_CS"/>
</dbReference>
<dbReference type="PANTHER" id="PTHR13710:SF69">
    <property type="entry name" value="ATP-DEPENDENT DNA HELICASE Q-LIKE SIM"/>
    <property type="match status" value="1"/>
</dbReference>
<sequence>MQNEEGQVTELYIPRKCSATNRMITSKDHASVQLNIGHLDADGIYTGQFTTLALCGFVRAQGDADSGVDRLWQKKKGSYLRFHLLACGSPETFSSKLCISGDYHFLTVSKSLYPYKKDCPLVRPDGLNSMEELDSSSDEVVMKLVEMGFAKLDALEAVKAVGKSCGDAVEYLLKRTGGFSSASSLCSAKNNSNKTLGKRALPSSFASGSMRQSSLFDHFRSVDKNKRKCVSFGTAVVSDPSEETIKSPPLIPALLTGKVVVVISPLISLMHDQCLKLSTHKVSACFLGSGQLDNRIEQKAMQGLYQIIYVCPETVIRLIKPLQKLAKTHGIALFAIDEAHCVSKWGHDFRPDYRKLSMLRENFCVSSLAFLEYDVPIMALTATATAHVQEDILQSLQLSKETKTVLTSFFRPNLQFSVKHSRTKSAASYAKDFQNLIDLYSGKRKATGKKLAVISQGSEGQSDFGYHDAENIHETDNDDDDEEDPENSVAKQNSSNEKEMSEEYLEDETDIFQSVDDWDVACGEFCAMSPCDVLDIPDPSGKQTPDESGHNHSNKTKNLEGPTIIYVPTRKESVNIAKYLCGIGLKAAAYNAKLPKKHLRQVHQEFHEDKLQVVVATIAFGMGIDKKNVRKIIHYGWPQSLEAYYQEAGRAGRDGELAECVLYANLSRVPTLLPSRRSKEQTEQAYKMLSDCFRYGMNTSQCRAKILVEYFGEDFTSKKCNLCDVCTKGPPEQVNVREEANLLFQVISAFHAENSSEHASYQDYGLGNSKQKKLSDKPNLFFFISRIREQSKKFMEIDRLWWKGLARIMEAEGYIKEMDNKSRRVEIAFIEPTEKGKRQLDIEDEKPLYVYPEADMLVSLRQRRTYSGFSSWGKGWADPEIRRQRLETMKRPRERKPRRERSRQQQRSFFFAFTPIFRQRRRAIEKLKLVNEALVAAEENVARLQERHDVILKEICSYYLVNSELQEALVAARADIDVASGFVIELRRLQIPMESSSPAAAKPARGAGGRKGGDRKKSVSKSAKAGLQFPVGRISRYLKKGRYAIRYGAGAPVYLAAVLEYLAAEVLELAGNAARDNKKNRINPRHLCLAIRNDEELGKLLHGVTIASGGVLPNINPVLLPKRSASQTEKPEKAAKAAKSPKKA</sequence>
<evidence type="ECO:0000256" key="11">
    <source>
        <dbReference type="ARBA" id="ARBA00023242"/>
    </source>
</evidence>
<comment type="similarity">
    <text evidence="3">Belongs to the helicase family. RecQ subfamily.</text>
</comment>
<evidence type="ECO:0000256" key="4">
    <source>
        <dbReference type="ARBA" id="ARBA00010228"/>
    </source>
</evidence>
<dbReference type="CDD" id="cd17920">
    <property type="entry name" value="DEXHc_RecQ"/>
    <property type="match status" value="1"/>
</dbReference>
<dbReference type="InterPro" id="IPR014001">
    <property type="entry name" value="Helicase_ATP-bd"/>
</dbReference>
<evidence type="ECO:0000256" key="12">
    <source>
        <dbReference type="ARBA" id="ARBA00023269"/>
    </source>
</evidence>
<feature type="compositionally biased region" description="Basic and acidic residues" evidence="17">
    <location>
        <begin position="465"/>
        <end position="475"/>
    </location>
</feature>
<dbReference type="SMART" id="SM00487">
    <property type="entry name" value="DEXDc"/>
    <property type="match status" value="1"/>
</dbReference>
<dbReference type="InterPro" id="IPR015940">
    <property type="entry name" value="UBA"/>
</dbReference>
<dbReference type="InterPro" id="IPR036388">
    <property type="entry name" value="WH-like_DNA-bd_sf"/>
</dbReference>
<dbReference type="InterPro" id="IPR009060">
    <property type="entry name" value="UBA-like_sf"/>
</dbReference>
<dbReference type="InterPro" id="IPR001650">
    <property type="entry name" value="Helicase_C-like"/>
</dbReference>
<evidence type="ECO:0000256" key="9">
    <source>
        <dbReference type="ARBA" id="ARBA00022980"/>
    </source>
</evidence>
<keyword evidence="6" id="KW-0158">Chromosome</keyword>
<comment type="catalytic activity">
    <reaction evidence="14">
        <text>Couples ATP hydrolysis with the unwinding of duplex DNA by translocating in the 3'-5' direction.</text>
        <dbReference type="EC" id="5.6.2.4"/>
    </reaction>
</comment>
<dbReference type="PROSITE" id="PS00046">
    <property type="entry name" value="HISTONE_H2A"/>
    <property type="match status" value="1"/>
</dbReference>
<dbReference type="PROSITE" id="PS51194">
    <property type="entry name" value="HELICASE_CTER"/>
    <property type="match status" value="1"/>
</dbReference>
<comment type="similarity">
    <text evidence="4">Belongs to the eukaryotic ribosomal protein eS21 family.</text>
</comment>
<evidence type="ECO:0000256" key="3">
    <source>
        <dbReference type="ARBA" id="ARBA00005446"/>
    </source>
</evidence>
<keyword evidence="22" id="KW-1185">Reference proteome</keyword>
<feature type="region of interest" description="Disordered" evidence="17">
    <location>
        <begin position="1122"/>
        <end position="1144"/>
    </location>
</feature>
<evidence type="ECO:0000256" key="10">
    <source>
        <dbReference type="ARBA" id="ARBA00023125"/>
    </source>
</evidence>
<evidence type="ECO:0000256" key="8">
    <source>
        <dbReference type="ARBA" id="ARBA00022840"/>
    </source>
</evidence>
<evidence type="ECO:0000313" key="22">
    <source>
        <dbReference type="Proteomes" id="UP000824890"/>
    </source>
</evidence>
<dbReference type="Proteomes" id="UP000824890">
    <property type="component" value="Unassembled WGS sequence"/>
</dbReference>
<feature type="domain" description="UBA" evidence="18">
    <location>
        <begin position="132"/>
        <end position="175"/>
    </location>
</feature>
<keyword evidence="10" id="KW-0238">DNA-binding</keyword>
<feature type="domain" description="Helicase ATP-binding" evidence="19">
    <location>
        <begin position="250"/>
        <end position="402"/>
    </location>
</feature>
<feature type="compositionally biased region" description="Low complexity" evidence="17">
    <location>
        <begin position="995"/>
        <end position="1005"/>
    </location>
</feature>
<keyword evidence="13" id="KW-0687">Ribonucleoprotein</keyword>
<feature type="coiled-coil region" evidence="16">
    <location>
        <begin position="920"/>
        <end position="954"/>
    </location>
</feature>
<dbReference type="InterPro" id="IPR009072">
    <property type="entry name" value="Histone-fold"/>
</dbReference>
<dbReference type="InterPro" id="IPR018279">
    <property type="entry name" value="Ribosomal_eS21_CS"/>
</dbReference>
<keyword evidence="8" id="KW-0067">ATP-binding</keyword>
<comment type="similarity">
    <text evidence="5">Belongs to the histone H2A family.</text>
</comment>
<keyword evidence="16" id="KW-0175">Coiled coil</keyword>
<evidence type="ECO:0000259" key="18">
    <source>
        <dbReference type="PROSITE" id="PS50030"/>
    </source>
</evidence>
<dbReference type="SUPFAM" id="SSF47113">
    <property type="entry name" value="Histone-fold"/>
    <property type="match status" value="1"/>
</dbReference>
<keyword evidence="7" id="KW-0547">Nucleotide-binding</keyword>
<dbReference type="SUPFAM" id="SSF52540">
    <property type="entry name" value="P-loop containing nucleoside triphosphate hydrolases"/>
    <property type="match status" value="1"/>
</dbReference>
<evidence type="ECO:0000259" key="19">
    <source>
        <dbReference type="PROSITE" id="PS51192"/>
    </source>
</evidence>
<dbReference type="PANTHER" id="PTHR13710">
    <property type="entry name" value="DNA HELICASE RECQ FAMILY MEMBER"/>
    <property type="match status" value="1"/>
</dbReference>
<evidence type="ECO:0000256" key="17">
    <source>
        <dbReference type="SAM" id="MobiDB-lite"/>
    </source>
</evidence>
<dbReference type="Pfam" id="PF16124">
    <property type="entry name" value="RecQ_Zn_bind"/>
    <property type="match status" value="1"/>
</dbReference>
<gene>
    <name evidence="21" type="ORF">HID58_023544</name>
</gene>
<evidence type="ECO:0000256" key="1">
    <source>
        <dbReference type="ARBA" id="ARBA00004123"/>
    </source>
</evidence>
<evidence type="ECO:0000256" key="5">
    <source>
        <dbReference type="ARBA" id="ARBA00010691"/>
    </source>
</evidence>
<dbReference type="PROSITE" id="PS51192">
    <property type="entry name" value="HELICASE_ATP_BIND_1"/>
    <property type="match status" value="1"/>
</dbReference>
<feature type="region of interest" description="Disordered" evidence="17">
    <location>
        <begin position="458"/>
        <end position="505"/>
    </location>
</feature>
<name>A0ABQ8D521_BRANA</name>
<dbReference type="PROSITE" id="PS00996">
    <property type="entry name" value="RIBOSOMAL_S21E"/>
    <property type="match status" value="1"/>
</dbReference>
<protein>
    <recommendedName>
        <fullName evidence="15">DNA 3'-5' helicase</fullName>
        <ecNumber evidence="15">5.6.2.4</ecNumber>
    </recommendedName>
</protein>
<keyword evidence="12" id="KW-0544">Nucleosome core</keyword>
<reference evidence="21 22" key="1">
    <citation type="submission" date="2021-05" db="EMBL/GenBank/DDBJ databases">
        <title>Genome Assembly of Synthetic Allotetraploid Brassica napus Reveals Homoeologous Exchanges between Subgenomes.</title>
        <authorList>
            <person name="Davis J.T."/>
        </authorList>
    </citation>
    <scope>NUCLEOTIDE SEQUENCE [LARGE SCALE GENOMIC DNA]</scope>
    <source>
        <strain evidence="22">cv. Da-Ae</strain>
        <tissue evidence="21">Seedling</tissue>
    </source>
</reference>
<dbReference type="Gene3D" id="1.10.10.10">
    <property type="entry name" value="Winged helix-like DNA-binding domain superfamily/Winged helix DNA-binding domain"/>
    <property type="match status" value="1"/>
</dbReference>
<keyword evidence="9" id="KW-0689">Ribosomal protein</keyword>
<evidence type="ECO:0000256" key="14">
    <source>
        <dbReference type="ARBA" id="ARBA00034617"/>
    </source>
</evidence>
<dbReference type="Gene3D" id="3.40.50.300">
    <property type="entry name" value="P-loop containing nucleotide triphosphate hydrolases"/>
    <property type="match status" value="2"/>
</dbReference>
<dbReference type="EC" id="5.6.2.4" evidence="15"/>
<organism evidence="21 22">
    <name type="scientific">Brassica napus</name>
    <name type="common">Rape</name>
    <dbReference type="NCBI Taxonomy" id="3708"/>
    <lineage>
        <taxon>Eukaryota</taxon>
        <taxon>Viridiplantae</taxon>
        <taxon>Streptophyta</taxon>
        <taxon>Embryophyta</taxon>
        <taxon>Tracheophyta</taxon>
        <taxon>Spermatophyta</taxon>
        <taxon>Magnoliopsida</taxon>
        <taxon>eudicotyledons</taxon>
        <taxon>Gunneridae</taxon>
        <taxon>Pentapetalae</taxon>
        <taxon>rosids</taxon>
        <taxon>malvids</taxon>
        <taxon>Brassicales</taxon>
        <taxon>Brassicaceae</taxon>
        <taxon>Brassiceae</taxon>
        <taxon>Brassica</taxon>
    </lineage>
</organism>
<feature type="domain" description="Helicase C-terminal" evidence="20">
    <location>
        <begin position="551"/>
        <end position="708"/>
    </location>
</feature>
<dbReference type="InterPro" id="IPR032454">
    <property type="entry name" value="Histone_H2A_C"/>
</dbReference>
<dbReference type="SMART" id="SM00490">
    <property type="entry name" value="HELICc"/>
    <property type="match status" value="1"/>
</dbReference>
<evidence type="ECO:0000313" key="21">
    <source>
        <dbReference type="EMBL" id="KAH0923526.1"/>
    </source>
</evidence>
<dbReference type="EMBL" id="JAGKQM010000006">
    <property type="protein sequence ID" value="KAH0923526.1"/>
    <property type="molecule type" value="Genomic_DNA"/>
</dbReference>
<keyword evidence="11" id="KW-0539">Nucleus</keyword>
<evidence type="ECO:0000256" key="15">
    <source>
        <dbReference type="ARBA" id="ARBA00034808"/>
    </source>
</evidence>
<dbReference type="PROSITE" id="PS50030">
    <property type="entry name" value="UBA"/>
    <property type="match status" value="1"/>
</dbReference>
<dbReference type="InterPro" id="IPR001931">
    <property type="entry name" value="Ribosomal_eS21"/>
</dbReference>
<evidence type="ECO:0000256" key="6">
    <source>
        <dbReference type="ARBA" id="ARBA00022454"/>
    </source>
</evidence>
<evidence type="ECO:0000256" key="16">
    <source>
        <dbReference type="SAM" id="Coils"/>
    </source>
</evidence>
<dbReference type="InterPro" id="IPR032284">
    <property type="entry name" value="RecQ_Zn-bd"/>
</dbReference>
<feature type="region of interest" description="Disordered" evidence="17">
    <location>
        <begin position="537"/>
        <end position="557"/>
    </location>
</feature>
<evidence type="ECO:0000256" key="7">
    <source>
        <dbReference type="ARBA" id="ARBA00022741"/>
    </source>
</evidence>
<dbReference type="InterPro" id="IPR011545">
    <property type="entry name" value="DEAD/DEAH_box_helicase_dom"/>
</dbReference>
<dbReference type="SUPFAM" id="SSF46934">
    <property type="entry name" value="UBA-like"/>
    <property type="match status" value="1"/>
</dbReference>
<evidence type="ECO:0000259" key="20">
    <source>
        <dbReference type="PROSITE" id="PS51194"/>
    </source>
</evidence>
<dbReference type="Pfam" id="PF00125">
    <property type="entry name" value="Histone"/>
    <property type="match status" value="1"/>
</dbReference>
<comment type="subcellular location">
    <subcellularLocation>
        <location evidence="2">Chromosome</location>
    </subcellularLocation>
    <subcellularLocation>
        <location evidence="1">Nucleus</location>
    </subcellularLocation>
</comment>
<dbReference type="Gene3D" id="1.10.8.10">
    <property type="entry name" value="DNA helicase RuvA subunit, C-terminal domain"/>
    <property type="match status" value="1"/>
</dbReference>
<feature type="compositionally biased region" description="Acidic residues" evidence="17">
    <location>
        <begin position="476"/>
        <end position="486"/>
    </location>
</feature>
<evidence type="ECO:0000256" key="2">
    <source>
        <dbReference type="ARBA" id="ARBA00004286"/>
    </source>
</evidence>
<evidence type="ECO:0000256" key="13">
    <source>
        <dbReference type="ARBA" id="ARBA00023274"/>
    </source>
</evidence>
<dbReference type="InterPro" id="IPR027417">
    <property type="entry name" value="P-loop_NTPase"/>
</dbReference>
<comment type="caution">
    <text evidence="21">The sequence shown here is derived from an EMBL/GenBank/DDBJ whole genome shotgun (WGS) entry which is preliminary data.</text>
</comment>
<dbReference type="Pfam" id="PF01249">
    <property type="entry name" value="Ribosomal_S21e"/>
    <property type="match status" value="1"/>
</dbReference>
<dbReference type="Pfam" id="PF00271">
    <property type="entry name" value="Helicase_C"/>
    <property type="match status" value="1"/>
</dbReference>
<dbReference type="PRINTS" id="PR00620">
    <property type="entry name" value="HISTONEH2A"/>
</dbReference>
<feature type="region of interest" description="Disordered" evidence="17">
    <location>
        <begin position="995"/>
        <end position="1023"/>
    </location>
</feature>
<accession>A0ABQ8D521</accession>
<dbReference type="InterPro" id="IPR002119">
    <property type="entry name" value="Histone_H2A"/>
</dbReference>
<dbReference type="Gene3D" id="3.30.1230.20">
    <property type="match status" value="1"/>
</dbReference>
<dbReference type="InterPro" id="IPR007125">
    <property type="entry name" value="H2A/H2B/H3"/>
</dbReference>
<dbReference type="InterPro" id="IPR038579">
    <property type="entry name" value="Ribosomal_eS21_sf"/>
</dbReference>
<dbReference type="Pfam" id="PF16211">
    <property type="entry name" value="Histone_H2A_C"/>
    <property type="match status" value="1"/>
</dbReference>
<dbReference type="CDD" id="cd00074">
    <property type="entry name" value="HFD_H2A"/>
    <property type="match status" value="1"/>
</dbReference>